<organism evidence="5">
    <name type="scientific">Vannella robusta</name>
    <dbReference type="NCBI Taxonomy" id="1487602"/>
    <lineage>
        <taxon>Eukaryota</taxon>
        <taxon>Amoebozoa</taxon>
        <taxon>Discosea</taxon>
        <taxon>Flabellinia</taxon>
        <taxon>Vannellidae</taxon>
        <taxon>Vannella</taxon>
    </lineage>
</organism>
<dbReference type="Pfam" id="PF25458">
    <property type="entry name" value="INTS4_C"/>
    <property type="match status" value="1"/>
</dbReference>
<evidence type="ECO:0000256" key="1">
    <source>
        <dbReference type="ARBA" id="ARBA00004123"/>
    </source>
</evidence>
<dbReference type="AlphaFoldDB" id="A0A7S4HNI2"/>
<dbReference type="InterPro" id="IPR056235">
    <property type="entry name" value="INTS4_8HBD"/>
</dbReference>
<evidence type="ECO:0000259" key="4">
    <source>
        <dbReference type="Pfam" id="PF25458"/>
    </source>
</evidence>
<dbReference type="GO" id="GO:0032039">
    <property type="term" value="C:integrator complex"/>
    <property type="evidence" value="ECO:0007669"/>
    <property type="project" value="TreeGrafter"/>
</dbReference>
<accession>A0A7S4HNI2</accession>
<dbReference type="GO" id="GO:0016180">
    <property type="term" value="P:snRNA processing"/>
    <property type="evidence" value="ECO:0007669"/>
    <property type="project" value="TreeGrafter"/>
</dbReference>
<feature type="domain" description="Integrator complex subunit 4/Protein SIEL C-terminal Ig-like" evidence="4">
    <location>
        <begin position="308"/>
        <end position="439"/>
    </location>
</feature>
<evidence type="ECO:0000256" key="2">
    <source>
        <dbReference type="ARBA" id="ARBA00023242"/>
    </source>
</evidence>
<name>A0A7S4HNI2_9EUKA</name>
<dbReference type="Pfam" id="PF24493">
    <property type="entry name" value="INTS4_8HBD"/>
    <property type="match status" value="1"/>
</dbReference>
<evidence type="ECO:0000313" key="5">
    <source>
        <dbReference type="EMBL" id="CAE2204581.1"/>
    </source>
</evidence>
<comment type="subcellular location">
    <subcellularLocation>
        <location evidence="1">Nucleus</location>
    </subcellularLocation>
</comment>
<reference evidence="5" key="1">
    <citation type="submission" date="2021-01" db="EMBL/GenBank/DDBJ databases">
        <authorList>
            <person name="Corre E."/>
            <person name="Pelletier E."/>
            <person name="Niang G."/>
            <person name="Scheremetjew M."/>
            <person name="Finn R."/>
            <person name="Kale V."/>
            <person name="Holt S."/>
            <person name="Cochrane G."/>
            <person name="Meng A."/>
            <person name="Brown T."/>
            <person name="Cohen L."/>
        </authorList>
    </citation>
    <scope>NUCLEOTIDE SEQUENCE</scope>
    <source>
        <strain evidence="5">DIVA3 518/3/11/1/6</strain>
    </source>
</reference>
<keyword evidence="2" id="KW-0539">Nucleus</keyword>
<dbReference type="PANTHER" id="PTHR20938">
    <property type="entry name" value="INTEGRATOR COMPLEX SUBUNIT 4"/>
    <property type="match status" value="1"/>
</dbReference>
<feature type="domain" description="INTS4 8 helical bundle" evidence="3">
    <location>
        <begin position="127"/>
        <end position="291"/>
    </location>
</feature>
<dbReference type="InterPro" id="IPR057412">
    <property type="entry name" value="INTS4_C"/>
</dbReference>
<proteinExistence type="predicted"/>
<evidence type="ECO:0000259" key="3">
    <source>
        <dbReference type="Pfam" id="PF24493"/>
    </source>
</evidence>
<gene>
    <name evidence="5" type="ORF">VSP0166_LOCUS2699</name>
</gene>
<sequence>MKHSHFMEYTVENLLNIDLNFAQMEANVNDVFYIARLIAVCNASSKNPHILSLLPKHTARHYRYLKDKYPKYFPASLPFGEDIGRSEEVTELEKLENVSVDLPSFFATTWEQILAKHKSGHTFDIIIPLIEGFTKNLEHISRTHQHLAASVDFYSLLHRALSLMLQAQFHQLKEETSAIAPELLKLSYRIENSIFGLENKDIIELHLLRLFAHTLAVVASLSYQSGSDSFSRTDIKDLMKRLDLSNTFCDERGMKKPNRLVKLTDSINQLSCHSDDSQMTTNLLNLLKSFRIHPFVVKNRLKTIAARIVSPLPNSEHPQKFNPSIPLLLDVKAEITNLLDTSGLMILCIYPDHREQLFPIQEKNIVPVTRCSAEIHCTLTIESKHSKGWTEQSSVSLQLVRAFETDLPDYDNRIIQQQARPVPCYVPFGQPMLFHIFPEQNYFPSKSVHKRGK</sequence>
<protein>
    <submittedName>
        <fullName evidence="5">Uncharacterized protein</fullName>
    </submittedName>
</protein>
<dbReference type="PANTHER" id="PTHR20938:SF0">
    <property type="entry name" value="INTEGRATOR COMPLEX SUBUNIT 4"/>
    <property type="match status" value="1"/>
</dbReference>
<dbReference type="EMBL" id="HBKP01003721">
    <property type="protein sequence ID" value="CAE2204581.1"/>
    <property type="molecule type" value="Transcribed_RNA"/>
</dbReference>